<dbReference type="Pfam" id="PF01936">
    <property type="entry name" value="NYN"/>
    <property type="match status" value="1"/>
</dbReference>
<organism evidence="2">
    <name type="scientific">marine sediment metagenome</name>
    <dbReference type="NCBI Taxonomy" id="412755"/>
    <lineage>
        <taxon>unclassified sequences</taxon>
        <taxon>metagenomes</taxon>
        <taxon>ecological metagenomes</taxon>
    </lineage>
</organism>
<dbReference type="AlphaFoldDB" id="A0A0F9D6X7"/>
<dbReference type="Gene3D" id="3.40.50.1010">
    <property type="entry name" value="5'-nuclease"/>
    <property type="match status" value="1"/>
</dbReference>
<gene>
    <name evidence="2" type="ORF">LCGC14_2315670</name>
</gene>
<name>A0A0F9D6X7_9ZZZZ</name>
<evidence type="ECO:0000259" key="1">
    <source>
        <dbReference type="Pfam" id="PF01936"/>
    </source>
</evidence>
<proteinExistence type="predicted"/>
<accession>A0A0F9D6X7</accession>
<dbReference type="GO" id="GO:0004540">
    <property type="term" value="F:RNA nuclease activity"/>
    <property type="evidence" value="ECO:0007669"/>
    <property type="project" value="InterPro"/>
</dbReference>
<feature type="non-terminal residue" evidence="2">
    <location>
        <position position="114"/>
    </location>
</feature>
<dbReference type="InterPro" id="IPR021139">
    <property type="entry name" value="NYN"/>
</dbReference>
<feature type="domain" description="NYN" evidence="1">
    <location>
        <begin position="55"/>
        <end position="113"/>
    </location>
</feature>
<dbReference type="EMBL" id="LAZR01032963">
    <property type="protein sequence ID" value="KKL49421.1"/>
    <property type="molecule type" value="Genomic_DNA"/>
</dbReference>
<protein>
    <recommendedName>
        <fullName evidence="1">NYN domain-containing protein</fullName>
    </recommendedName>
</protein>
<sequence>MTNFCRSLINPNHTVVNVNYFSAPPLNHSGKVRRQDKFFNANSVNPEFVLHLSQHKPKNKICNQCGHTLISSEEKQTDVKIACEILKNCSANYCDLSVIISGDSDLIPAIRTAK</sequence>
<reference evidence="2" key="1">
    <citation type="journal article" date="2015" name="Nature">
        <title>Complex archaea that bridge the gap between prokaryotes and eukaryotes.</title>
        <authorList>
            <person name="Spang A."/>
            <person name="Saw J.H."/>
            <person name="Jorgensen S.L."/>
            <person name="Zaremba-Niedzwiedzka K."/>
            <person name="Martijn J."/>
            <person name="Lind A.E."/>
            <person name="van Eijk R."/>
            <person name="Schleper C."/>
            <person name="Guy L."/>
            <person name="Ettema T.J."/>
        </authorList>
    </citation>
    <scope>NUCLEOTIDE SEQUENCE</scope>
</reference>
<evidence type="ECO:0000313" key="2">
    <source>
        <dbReference type="EMBL" id="KKL49421.1"/>
    </source>
</evidence>
<comment type="caution">
    <text evidence="2">The sequence shown here is derived from an EMBL/GenBank/DDBJ whole genome shotgun (WGS) entry which is preliminary data.</text>
</comment>